<dbReference type="STRING" id="1121279.SAMN02745887_01923"/>
<evidence type="ECO:0000313" key="2">
    <source>
        <dbReference type="EMBL" id="SFZ76355.1"/>
    </source>
</evidence>
<feature type="transmembrane region" description="Helical" evidence="1">
    <location>
        <begin position="6"/>
        <end position="31"/>
    </location>
</feature>
<proteinExistence type="predicted"/>
<dbReference type="Pfam" id="PF11804">
    <property type="entry name" value="DUF3325"/>
    <property type="match status" value="1"/>
</dbReference>
<dbReference type="OrthoDB" id="5988692at2"/>
<keyword evidence="1" id="KW-0812">Transmembrane</keyword>
<keyword evidence="3" id="KW-1185">Reference proteome</keyword>
<evidence type="ECO:0000313" key="3">
    <source>
        <dbReference type="Proteomes" id="UP000186513"/>
    </source>
</evidence>
<organism evidence="2 3">
    <name type="scientific">Chitinimonas taiwanensis DSM 18899</name>
    <dbReference type="NCBI Taxonomy" id="1121279"/>
    <lineage>
        <taxon>Bacteria</taxon>
        <taxon>Pseudomonadati</taxon>
        <taxon>Pseudomonadota</taxon>
        <taxon>Betaproteobacteria</taxon>
        <taxon>Neisseriales</taxon>
        <taxon>Chitinibacteraceae</taxon>
        <taxon>Chitinimonas</taxon>
    </lineage>
</organism>
<reference evidence="2 3" key="1">
    <citation type="submission" date="2016-11" db="EMBL/GenBank/DDBJ databases">
        <authorList>
            <person name="Jaros S."/>
            <person name="Januszkiewicz K."/>
            <person name="Wedrychowicz H."/>
        </authorList>
    </citation>
    <scope>NUCLEOTIDE SEQUENCE [LARGE SCALE GENOMIC DNA]</scope>
    <source>
        <strain evidence="2 3">DSM 18899</strain>
    </source>
</reference>
<dbReference type="AlphaFoldDB" id="A0A1K2HI18"/>
<sequence length="109" mass="11672">MAEPSWVWTLAAVLSTVAGFGWLALAMAVHWQQVHGSGVPPRRALRALGGVALLASALCCAMADRASMAVLVWLMLLAGTAPLIAFTLAWRPQLLRLLWPWGGRRSSPA</sequence>
<feature type="transmembrane region" description="Helical" evidence="1">
    <location>
        <begin position="43"/>
        <end position="64"/>
    </location>
</feature>
<dbReference type="RefSeq" id="WP_072428443.1">
    <property type="nucleotide sequence ID" value="NZ_FPKR01000007.1"/>
</dbReference>
<accession>A0A1K2HI18</accession>
<dbReference type="Proteomes" id="UP000186513">
    <property type="component" value="Unassembled WGS sequence"/>
</dbReference>
<gene>
    <name evidence="2" type="ORF">SAMN02745887_01923</name>
</gene>
<keyword evidence="1" id="KW-0472">Membrane</keyword>
<evidence type="ECO:0000256" key="1">
    <source>
        <dbReference type="SAM" id="Phobius"/>
    </source>
</evidence>
<keyword evidence="1" id="KW-1133">Transmembrane helix</keyword>
<name>A0A1K2HI18_9NEIS</name>
<feature type="transmembrane region" description="Helical" evidence="1">
    <location>
        <begin position="70"/>
        <end position="90"/>
    </location>
</feature>
<dbReference type="InterPro" id="IPR021762">
    <property type="entry name" value="DUF3325"/>
</dbReference>
<protein>
    <recommendedName>
        <fullName evidence="4">DUF3325 domain-containing protein</fullName>
    </recommendedName>
</protein>
<evidence type="ECO:0008006" key="4">
    <source>
        <dbReference type="Google" id="ProtNLM"/>
    </source>
</evidence>
<dbReference type="EMBL" id="FPKR01000007">
    <property type="protein sequence ID" value="SFZ76355.1"/>
    <property type="molecule type" value="Genomic_DNA"/>
</dbReference>